<evidence type="ECO:0000313" key="2">
    <source>
        <dbReference type="Proteomes" id="UP001310890"/>
    </source>
</evidence>
<sequence length="76" mass="8575">MARFSTVRFEHLDRNGRVFMHAVYTGPVNYAWTETLKTQSSVKSFEDVTSFIPDEVKAAFDDSEGPSGTDALRDLK</sequence>
<organism evidence="1 2">
    <name type="scientific">Meristemomyces frigidus</name>
    <dbReference type="NCBI Taxonomy" id="1508187"/>
    <lineage>
        <taxon>Eukaryota</taxon>
        <taxon>Fungi</taxon>
        <taxon>Dikarya</taxon>
        <taxon>Ascomycota</taxon>
        <taxon>Pezizomycotina</taxon>
        <taxon>Dothideomycetes</taxon>
        <taxon>Dothideomycetidae</taxon>
        <taxon>Mycosphaerellales</taxon>
        <taxon>Teratosphaeriaceae</taxon>
        <taxon>Meristemomyces</taxon>
    </lineage>
</organism>
<protein>
    <submittedName>
        <fullName evidence="1">Uncharacterized protein</fullName>
    </submittedName>
</protein>
<evidence type="ECO:0000313" key="1">
    <source>
        <dbReference type="EMBL" id="KAK5109167.1"/>
    </source>
</evidence>
<dbReference type="AlphaFoldDB" id="A0AAN7YHX5"/>
<comment type="caution">
    <text evidence="1">The sequence shown here is derived from an EMBL/GenBank/DDBJ whole genome shotgun (WGS) entry which is preliminary data.</text>
</comment>
<gene>
    <name evidence="1" type="ORF">LTR62_007252</name>
</gene>
<accession>A0AAN7YHX5</accession>
<dbReference type="Proteomes" id="UP001310890">
    <property type="component" value="Unassembled WGS sequence"/>
</dbReference>
<reference evidence="1" key="1">
    <citation type="submission" date="2023-08" db="EMBL/GenBank/DDBJ databases">
        <title>Black Yeasts Isolated from many extreme environments.</title>
        <authorList>
            <person name="Coleine C."/>
            <person name="Stajich J.E."/>
            <person name="Selbmann L."/>
        </authorList>
    </citation>
    <scope>NUCLEOTIDE SEQUENCE</scope>
    <source>
        <strain evidence="1">CCFEE 5401</strain>
    </source>
</reference>
<name>A0AAN7YHX5_9PEZI</name>
<proteinExistence type="predicted"/>
<dbReference type="EMBL" id="JAVRRL010000069">
    <property type="protein sequence ID" value="KAK5109167.1"/>
    <property type="molecule type" value="Genomic_DNA"/>
</dbReference>